<keyword evidence="3" id="KW-0560">Oxidoreductase</keyword>
<evidence type="ECO:0000256" key="3">
    <source>
        <dbReference type="ARBA" id="ARBA00023002"/>
    </source>
</evidence>
<keyword evidence="8" id="KW-1185">Reference proteome</keyword>
<dbReference type="InterPro" id="IPR023753">
    <property type="entry name" value="FAD/NAD-binding_dom"/>
</dbReference>
<dbReference type="RefSeq" id="WP_315571035.1">
    <property type="nucleotide sequence ID" value="NZ_CP118868.1"/>
</dbReference>
<dbReference type="SUPFAM" id="SSF51905">
    <property type="entry name" value="FAD/NAD(P)-binding domain"/>
    <property type="match status" value="1"/>
</dbReference>
<protein>
    <submittedName>
        <fullName evidence="7">FAD-dependent oxidoreductase</fullName>
    </submittedName>
</protein>
<evidence type="ECO:0000259" key="6">
    <source>
        <dbReference type="Pfam" id="PF07992"/>
    </source>
</evidence>
<dbReference type="InterPro" id="IPR008255">
    <property type="entry name" value="Pyr_nucl-diS_OxRdtase_2_AS"/>
</dbReference>
<evidence type="ECO:0000256" key="1">
    <source>
        <dbReference type="ARBA" id="ARBA00022630"/>
    </source>
</evidence>
<dbReference type="Pfam" id="PF07992">
    <property type="entry name" value="Pyr_redox_2"/>
    <property type="match status" value="1"/>
</dbReference>
<gene>
    <name evidence="7" type="ORF">PYS61_03405</name>
</gene>
<keyword evidence="2" id="KW-0274">FAD</keyword>
<dbReference type="PROSITE" id="PS00573">
    <property type="entry name" value="PYRIDINE_REDOX_2"/>
    <property type="match status" value="1"/>
</dbReference>
<evidence type="ECO:0000256" key="2">
    <source>
        <dbReference type="ARBA" id="ARBA00022827"/>
    </source>
</evidence>
<keyword evidence="5" id="KW-0676">Redox-active center</keyword>
<reference evidence="7 8" key="1">
    <citation type="submission" date="2023-02" db="EMBL/GenBank/DDBJ databases">
        <title>Novel Oscillospiraceae bacterial genomes.</title>
        <authorList>
            <person name="Srinivasan S."/>
            <person name="Austin M.N."/>
            <person name="Fiedler T.L."/>
            <person name="Strenk S.M."/>
            <person name="Agnew K.J."/>
            <person name="Nagana Gowda G.A."/>
            <person name="Raftery D."/>
            <person name="Beamer M.A."/>
            <person name="Achilles S.L."/>
            <person name="Wiesenfeld H.C."/>
            <person name="Fredricks D.N."/>
            <person name="Hillier S.L."/>
        </authorList>
    </citation>
    <scope>NUCLEOTIDE SEQUENCE [LARGE SCALE GENOMIC DNA]</scope>
    <source>
        <strain evidence="7 8">CHIC02 1186E3-8</strain>
    </source>
</reference>
<dbReference type="InterPro" id="IPR036188">
    <property type="entry name" value="FAD/NAD-bd_sf"/>
</dbReference>
<dbReference type="PRINTS" id="PR00469">
    <property type="entry name" value="PNDRDTASEII"/>
</dbReference>
<feature type="domain" description="FAD/NAD(P)-binding" evidence="6">
    <location>
        <begin position="12"/>
        <end position="307"/>
    </location>
</feature>
<evidence type="ECO:0000256" key="4">
    <source>
        <dbReference type="ARBA" id="ARBA00023157"/>
    </source>
</evidence>
<dbReference type="PANTHER" id="PTHR48105">
    <property type="entry name" value="THIOREDOXIN REDUCTASE 1-RELATED-RELATED"/>
    <property type="match status" value="1"/>
</dbReference>
<dbReference type="PROSITE" id="PS51257">
    <property type="entry name" value="PROKAR_LIPOPROTEIN"/>
    <property type="match status" value="1"/>
</dbReference>
<evidence type="ECO:0000256" key="5">
    <source>
        <dbReference type="ARBA" id="ARBA00023284"/>
    </source>
</evidence>
<keyword evidence="4" id="KW-1015">Disulfide bond</keyword>
<dbReference type="PRINTS" id="PR00368">
    <property type="entry name" value="FADPNR"/>
</dbReference>
<dbReference type="Proteomes" id="UP001220478">
    <property type="component" value="Chromosome"/>
</dbReference>
<accession>A0ABY8C2V3</accession>
<dbReference type="Gene3D" id="3.50.50.60">
    <property type="entry name" value="FAD/NAD(P)-binding domain"/>
    <property type="match status" value="2"/>
</dbReference>
<evidence type="ECO:0000313" key="8">
    <source>
        <dbReference type="Proteomes" id="UP001220478"/>
    </source>
</evidence>
<keyword evidence="1" id="KW-0285">Flavoprotein</keyword>
<organism evidence="7 8">
    <name type="scientific">Amygdalobacter indicium</name>
    <dbReference type="NCBI Taxonomy" id="3029272"/>
    <lineage>
        <taxon>Bacteria</taxon>
        <taxon>Bacillati</taxon>
        <taxon>Bacillota</taxon>
        <taxon>Clostridia</taxon>
        <taxon>Eubacteriales</taxon>
        <taxon>Oscillospiraceae</taxon>
        <taxon>Amygdalobacter</taxon>
    </lineage>
</organism>
<name>A0ABY8C2V3_9FIRM</name>
<sequence length="322" mass="35145">MTGERLIDTTIYDVIVAGLGPAGLTACLYAARDGLKVLGLDPAGCGGKLLTIDNLENYPGETLIKGPELAAKLEKQIQTLPVKIAYEQVQEVTDIDAAVKSVQTRRHTYRGRSLILATGCRERTLGLEAENELRGRGVSYCAVCDGRFYKDKDVLVIGGGNSAFAASTYLSRYVKSVKQILRRDVARANKIEVERVLQNPKVQVFYNLLPQAFLQEKIDGEEQFCGMSFCRRTDGQTVDLQADGVFIMAGEEPNSGFLQNEATSLLLDRHNCVQTDRDLKTVVPGVFAAGDLRDTNLRQVVTAAADGALAAYKAQEYLSSLN</sequence>
<dbReference type="InterPro" id="IPR050097">
    <property type="entry name" value="Ferredoxin-NADP_redctase_2"/>
</dbReference>
<proteinExistence type="predicted"/>
<dbReference type="EMBL" id="CP118868">
    <property type="protein sequence ID" value="WEG35006.1"/>
    <property type="molecule type" value="Genomic_DNA"/>
</dbReference>
<evidence type="ECO:0000313" key="7">
    <source>
        <dbReference type="EMBL" id="WEG35006.1"/>
    </source>
</evidence>